<gene>
    <name evidence="3" type="ORF">bsdtw1_02574</name>
</gene>
<organism evidence="3 4">
    <name type="scientific">Clostridium fungisolvens</name>
    <dbReference type="NCBI Taxonomy" id="1604897"/>
    <lineage>
        <taxon>Bacteria</taxon>
        <taxon>Bacillati</taxon>
        <taxon>Bacillota</taxon>
        <taxon>Clostridia</taxon>
        <taxon>Eubacteriales</taxon>
        <taxon>Clostridiaceae</taxon>
        <taxon>Clostridium</taxon>
    </lineage>
</organism>
<evidence type="ECO:0000313" key="4">
    <source>
        <dbReference type="Proteomes" id="UP000580568"/>
    </source>
</evidence>
<comment type="caution">
    <text evidence="3">The sequence shown here is derived from an EMBL/GenBank/DDBJ whole genome shotgun (WGS) entry which is preliminary data.</text>
</comment>
<dbReference type="EMBL" id="BLZR01000001">
    <property type="protein sequence ID" value="GFP76471.1"/>
    <property type="molecule type" value="Genomic_DNA"/>
</dbReference>
<dbReference type="GO" id="GO:0016853">
    <property type="term" value="F:isomerase activity"/>
    <property type="evidence" value="ECO:0007669"/>
    <property type="project" value="UniProtKB-KW"/>
</dbReference>
<keyword evidence="4" id="KW-1185">Reference proteome</keyword>
<dbReference type="Gene3D" id="3.30.429.10">
    <property type="entry name" value="Macrophage Migration Inhibitory Factor"/>
    <property type="match status" value="1"/>
</dbReference>
<feature type="domain" description="4-oxalocrotonate tautomerase-like" evidence="2">
    <location>
        <begin position="4"/>
        <end position="59"/>
    </location>
</feature>
<name>A0A6V8SI63_9CLOT</name>
<dbReference type="NCBIfam" id="NF041920">
    <property type="entry name" value="DmpI"/>
    <property type="match status" value="1"/>
</dbReference>
<keyword evidence="1" id="KW-0413">Isomerase</keyword>
<proteinExistence type="predicted"/>
<dbReference type="InterPro" id="IPR004370">
    <property type="entry name" value="4-OT-like_dom"/>
</dbReference>
<sequence length="63" mass="6941">MPVITLEAGKLNKEQKSQLVKEFTDAASKIMNVPEQAFIVLIKENEAENIGVGGELLSDKVRK</sequence>
<reference evidence="3 4" key="1">
    <citation type="submission" date="2020-07" db="EMBL/GenBank/DDBJ databases">
        <title>A new beta-1,3-glucan-decomposing anaerobic bacterium isolated from anoxic soil subjected to biological soil disinfestation.</title>
        <authorList>
            <person name="Ueki A."/>
            <person name="Tonouchi A."/>
        </authorList>
    </citation>
    <scope>NUCLEOTIDE SEQUENCE [LARGE SCALE GENOMIC DNA]</scope>
    <source>
        <strain evidence="3 4">TW1</strain>
    </source>
</reference>
<dbReference type="InterPro" id="IPR014347">
    <property type="entry name" value="Tautomerase/MIF_sf"/>
</dbReference>
<dbReference type="RefSeq" id="WP_183277895.1">
    <property type="nucleotide sequence ID" value="NZ_BLZR01000001.1"/>
</dbReference>
<evidence type="ECO:0000256" key="1">
    <source>
        <dbReference type="ARBA" id="ARBA00023235"/>
    </source>
</evidence>
<dbReference type="Proteomes" id="UP000580568">
    <property type="component" value="Unassembled WGS sequence"/>
</dbReference>
<dbReference type="AlphaFoldDB" id="A0A6V8SI63"/>
<accession>A0A6V8SI63</accession>
<evidence type="ECO:0000313" key="3">
    <source>
        <dbReference type="EMBL" id="GFP76471.1"/>
    </source>
</evidence>
<dbReference type="SUPFAM" id="SSF55331">
    <property type="entry name" value="Tautomerase/MIF"/>
    <property type="match status" value="1"/>
</dbReference>
<protein>
    <recommendedName>
        <fullName evidence="2">4-oxalocrotonate tautomerase-like domain-containing protein</fullName>
    </recommendedName>
</protein>
<dbReference type="Pfam" id="PF01361">
    <property type="entry name" value="Tautomerase"/>
    <property type="match status" value="1"/>
</dbReference>
<evidence type="ECO:0000259" key="2">
    <source>
        <dbReference type="Pfam" id="PF01361"/>
    </source>
</evidence>